<sequence length="444" mass="49716">MKYKTNNPRELAVDTLVRTSNGSYSNLQINAVIQSTSMNAADKALFTNIVYGVIQHRLTLQYQLNPFIREPQNTETWVKELLYTAMYQLTYLDRVPKRAIFDETIKIAKSMGHDGTRRFVTGILHQMDRKGVADVNAIQDENKRLSIAYSVPTWLVTMLQEQLGKAKAKSILQSLNVAPKQSVRANATKTTQADLITKLAAADFDVEKSQVASEGIIIKDGQIVHSSFFKDGLLTIQDESAMLPVESMPINPDDMILDACSAPGGKTTQIASRLKSGKVFALDIHKNKLKTVLKNATRMGVDKNIETFELDARKVDQKFDDELFDQILVDAPCSGLGLLRRKPEIRYDKTPEDIKRLSEIQLQILNAVAPKVKTGGMITYSTCTIVNQENQDVIDKFIKTHSNFEVTAPRTALNLESENDQMLKIYPDDYGSDGFFVSSLVRKS</sequence>
<evidence type="ECO:0000256" key="9">
    <source>
        <dbReference type="ARBA" id="ARBA00022884"/>
    </source>
</evidence>
<comment type="function">
    <text evidence="1">Specifically methylates the cytosine at position 967 (m5C967) of 16S rRNA.</text>
</comment>
<accession>A0A0R1NT50</accession>
<dbReference type="GO" id="GO:0005737">
    <property type="term" value="C:cytoplasm"/>
    <property type="evidence" value="ECO:0007669"/>
    <property type="project" value="UniProtKB-SubCell"/>
</dbReference>
<dbReference type="PROSITE" id="PS51686">
    <property type="entry name" value="SAM_MT_RSMB_NOP"/>
    <property type="match status" value="1"/>
</dbReference>
<keyword evidence="4" id="KW-0963">Cytoplasm</keyword>
<name>A0A0R1NT50_9LACO</name>
<dbReference type="AlphaFoldDB" id="A0A0R1NT50"/>
<dbReference type="Gene3D" id="3.40.50.150">
    <property type="entry name" value="Vaccinia Virus protein VP39"/>
    <property type="match status" value="1"/>
</dbReference>
<dbReference type="EC" id="2.1.1.176" evidence="3"/>
<evidence type="ECO:0000256" key="6">
    <source>
        <dbReference type="ARBA" id="ARBA00022603"/>
    </source>
</evidence>
<evidence type="ECO:0000259" key="14">
    <source>
        <dbReference type="PROSITE" id="PS51686"/>
    </source>
</evidence>
<keyword evidence="8 13" id="KW-0949">S-adenosyl-L-methionine</keyword>
<dbReference type="InterPro" id="IPR023267">
    <property type="entry name" value="RCMT"/>
</dbReference>
<evidence type="ECO:0000256" key="8">
    <source>
        <dbReference type="ARBA" id="ARBA00022691"/>
    </source>
</evidence>
<dbReference type="GO" id="GO:0003723">
    <property type="term" value="F:RNA binding"/>
    <property type="evidence" value="ECO:0007669"/>
    <property type="project" value="UniProtKB-UniRule"/>
</dbReference>
<feature type="binding site" evidence="13">
    <location>
        <position position="311"/>
    </location>
    <ligand>
        <name>S-adenosyl-L-methionine</name>
        <dbReference type="ChEBI" id="CHEBI:59789"/>
    </ligand>
</feature>
<proteinExistence type="inferred from homology"/>
<dbReference type="Pfam" id="PF01189">
    <property type="entry name" value="Methyltr_RsmB-F"/>
    <property type="match status" value="1"/>
</dbReference>
<comment type="catalytic activity">
    <reaction evidence="12">
        <text>cytidine(967) in 16S rRNA + S-adenosyl-L-methionine = 5-methylcytidine(967) in 16S rRNA + S-adenosyl-L-homocysteine + H(+)</text>
        <dbReference type="Rhea" id="RHEA:42748"/>
        <dbReference type="Rhea" id="RHEA-COMP:10219"/>
        <dbReference type="Rhea" id="RHEA-COMP:10220"/>
        <dbReference type="ChEBI" id="CHEBI:15378"/>
        <dbReference type="ChEBI" id="CHEBI:57856"/>
        <dbReference type="ChEBI" id="CHEBI:59789"/>
        <dbReference type="ChEBI" id="CHEBI:74483"/>
        <dbReference type="ChEBI" id="CHEBI:82748"/>
        <dbReference type="EC" id="2.1.1.176"/>
    </reaction>
</comment>
<dbReference type="PANTHER" id="PTHR22807:SF53">
    <property type="entry name" value="RIBOSOMAL RNA SMALL SUBUNIT METHYLTRANSFERASE B-RELATED"/>
    <property type="match status" value="1"/>
</dbReference>
<evidence type="ECO:0000256" key="10">
    <source>
        <dbReference type="ARBA" id="ARBA00030399"/>
    </source>
</evidence>
<dbReference type="InterPro" id="IPR054728">
    <property type="entry name" value="RsmB-like_ferredoxin"/>
</dbReference>
<evidence type="ECO:0000313" key="16">
    <source>
        <dbReference type="Proteomes" id="UP000051439"/>
    </source>
</evidence>
<dbReference type="Gene3D" id="1.10.940.10">
    <property type="entry name" value="NusB-like"/>
    <property type="match status" value="1"/>
</dbReference>
<feature type="binding site" evidence="13">
    <location>
        <position position="283"/>
    </location>
    <ligand>
        <name>S-adenosyl-L-methionine</name>
        <dbReference type="ChEBI" id="CHEBI:59789"/>
    </ligand>
</feature>
<dbReference type="Proteomes" id="UP000051439">
    <property type="component" value="Unassembled WGS sequence"/>
</dbReference>
<evidence type="ECO:0000313" key="15">
    <source>
        <dbReference type="EMBL" id="KRL23463.1"/>
    </source>
</evidence>
<dbReference type="NCBIfam" id="NF011494">
    <property type="entry name" value="PRK14902.1"/>
    <property type="match status" value="1"/>
</dbReference>
<dbReference type="InterPro" id="IPR029063">
    <property type="entry name" value="SAM-dependent_MTases_sf"/>
</dbReference>
<evidence type="ECO:0000256" key="12">
    <source>
        <dbReference type="ARBA" id="ARBA00047283"/>
    </source>
</evidence>
<dbReference type="InterPro" id="IPR035926">
    <property type="entry name" value="NusB-like_sf"/>
</dbReference>
<dbReference type="Pfam" id="PF01029">
    <property type="entry name" value="NusB"/>
    <property type="match status" value="1"/>
</dbReference>
<dbReference type="RefSeq" id="WP_008856838.1">
    <property type="nucleotide sequence ID" value="NZ_AZEB01000001.1"/>
</dbReference>
<dbReference type="PRINTS" id="PR02008">
    <property type="entry name" value="RCMTFAMILY"/>
</dbReference>
<evidence type="ECO:0000256" key="7">
    <source>
        <dbReference type="ARBA" id="ARBA00022679"/>
    </source>
</evidence>
<dbReference type="FunFam" id="3.40.50.150:FF:000022">
    <property type="entry name" value="Ribosomal RNA small subunit methyltransferase B"/>
    <property type="match status" value="1"/>
</dbReference>
<evidence type="ECO:0000256" key="5">
    <source>
        <dbReference type="ARBA" id="ARBA00022552"/>
    </source>
</evidence>
<dbReference type="SUPFAM" id="SSF53335">
    <property type="entry name" value="S-adenosyl-L-methionine-dependent methyltransferases"/>
    <property type="match status" value="1"/>
</dbReference>
<dbReference type="Gene3D" id="3.30.70.1170">
    <property type="entry name" value="Sun protein, domain 3"/>
    <property type="match status" value="1"/>
</dbReference>
<reference evidence="15 16" key="1">
    <citation type="journal article" date="2015" name="Genome Announc.">
        <title>Expanding the biotechnology potential of lactobacilli through comparative genomics of 213 strains and associated genera.</title>
        <authorList>
            <person name="Sun Z."/>
            <person name="Harris H.M."/>
            <person name="McCann A."/>
            <person name="Guo C."/>
            <person name="Argimon S."/>
            <person name="Zhang W."/>
            <person name="Yang X."/>
            <person name="Jeffery I.B."/>
            <person name="Cooney J.C."/>
            <person name="Kagawa T.F."/>
            <person name="Liu W."/>
            <person name="Song Y."/>
            <person name="Salvetti E."/>
            <person name="Wrobel A."/>
            <person name="Rasinkangas P."/>
            <person name="Parkhill J."/>
            <person name="Rea M.C."/>
            <person name="O'Sullivan O."/>
            <person name="Ritari J."/>
            <person name="Douillard F.P."/>
            <person name="Paul Ross R."/>
            <person name="Yang R."/>
            <person name="Briner A.E."/>
            <person name="Felis G.E."/>
            <person name="de Vos W.M."/>
            <person name="Barrangou R."/>
            <person name="Klaenhammer T.R."/>
            <person name="Caufield P.W."/>
            <person name="Cui Y."/>
            <person name="Zhang H."/>
            <person name="O'Toole P.W."/>
        </authorList>
    </citation>
    <scope>NUCLEOTIDE SEQUENCE [LARGE SCALE GENOMIC DNA]</scope>
    <source>
        <strain evidence="15 16">DSM 19906</strain>
    </source>
</reference>
<keyword evidence="5" id="KW-0698">rRNA processing</keyword>
<evidence type="ECO:0000256" key="1">
    <source>
        <dbReference type="ARBA" id="ARBA00002724"/>
    </source>
</evidence>
<dbReference type="SUPFAM" id="SSF48013">
    <property type="entry name" value="NusB-like"/>
    <property type="match status" value="1"/>
</dbReference>
<dbReference type="InterPro" id="IPR006027">
    <property type="entry name" value="NusB_RsmB_TIM44"/>
</dbReference>
<keyword evidence="9 13" id="KW-0694">RNA-binding</keyword>
<dbReference type="Pfam" id="PF22458">
    <property type="entry name" value="RsmF-B_ferredox"/>
    <property type="match status" value="1"/>
</dbReference>
<comment type="similarity">
    <text evidence="13">Belongs to the class I-like SAM-binding methyltransferase superfamily. RsmB/NOP family.</text>
</comment>
<keyword evidence="7 13" id="KW-0808">Transferase</keyword>
<dbReference type="InterPro" id="IPR049560">
    <property type="entry name" value="MeTrfase_RsmB-F_NOP2_cat"/>
</dbReference>
<evidence type="ECO:0000256" key="13">
    <source>
        <dbReference type="PROSITE-ProRule" id="PRU01023"/>
    </source>
</evidence>
<dbReference type="EMBL" id="AZEB01000001">
    <property type="protein sequence ID" value="KRL23463.1"/>
    <property type="molecule type" value="Genomic_DNA"/>
</dbReference>
<evidence type="ECO:0000256" key="2">
    <source>
        <dbReference type="ARBA" id="ARBA00004496"/>
    </source>
</evidence>
<dbReference type="GO" id="GO:0008649">
    <property type="term" value="F:rRNA methyltransferase activity"/>
    <property type="evidence" value="ECO:0007669"/>
    <property type="project" value="InterPro"/>
</dbReference>
<comment type="subcellular location">
    <subcellularLocation>
        <location evidence="2">Cytoplasm</location>
    </subcellularLocation>
</comment>
<dbReference type="InterPro" id="IPR004573">
    <property type="entry name" value="rRNA_ssu_MeTfrase_B"/>
</dbReference>
<dbReference type="InterPro" id="IPR001678">
    <property type="entry name" value="MeTrfase_RsmB-F_NOP2_dom"/>
</dbReference>
<gene>
    <name evidence="15" type="ORF">FC98_GL000190</name>
</gene>
<dbReference type="FunFam" id="3.30.70.1170:FF:000003">
    <property type="entry name" value="16S rRNA (Cytosine(967)-C(5))-methyltransferase RsmB"/>
    <property type="match status" value="1"/>
</dbReference>
<keyword evidence="16" id="KW-1185">Reference proteome</keyword>
<dbReference type="CDD" id="cd02440">
    <property type="entry name" value="AdoMet_MTases"/>
    <property type="match status" value="1"/>
</dbReference>
<comment type="caution">
    <text evidence="15">The sequence shown here is derived from an EMBL/GenBank/DDBJ whole genome shotgun (WGS) entry which is preliminary data.</text>
</comment>
<feature type="binding site" evidence="13">
    <location>
        <begin position="260"/>
        <end position="266"/>
    </location>
    <ligand>
        <name>S-adenosyl-L-methionine</name>
        <dbReference type="ChEBI" id="CHEBI:59789"/>
    </ligand>
</feature>
<feature type="binding site" evidence="13">
    <location>
        <position position="330"/>
    </location>
    <ligand>
        <name>S-adenosyl-L-methionine</name>
        <dbReference type="ChEBI" id="CHEBI:59789"/>
    </ligand>
</feature>
<keyword evidence="6 13" id="KW-0489">Methyltransferase</keyword>
<dbReference type="NCBIfam" id="TIGR00563">
    <property type="entry name" value="rsmB"/>
    <property type="match status" value="1"/>
</dbReference>
<evidence type="ECO:0000256" key="4">
    <source>
        <dbReference type="ARBA" id="ARBA00022490"/>
    </source>
</evidence>
<dbReference type="GO" id="GO:0006355">
    <property type="term" value="P:regulation of DNA-templated transcription"/>
    <property type="evidence" value="ECO:0007669"/>
    <property type="project" value="InterPro"/>
</dbReference>
<dbReference type="PANTHER" id="PTHR22807">
    <property type="entry name" value="NOP2 YEAST -RELATED NOL1/NOP2/FMU SUN DOMAIN-CONTAINING"/>
    <property type="match status" value="1"/>
</dbReference>
<feature type="active site" description="Nucleophile" evidence="13">
    <location>
        <position position="383"/>
    </location>
</feature>
<protein>
    <recommendedName>
        <fullName evidence="3">16S rRNA (cytosine(967)-C(5))-methyltransferase</fullName>
        <ecNumber evidence="3">2.1.1.176</ecNumber>
    </recommendedName>
    <alternativeName>
        <fullName evidence="10">16S rRNA m5C967 methyltransferase</fullName>
    </alternativeName>
    <alternativeName>
        <fullName evidence="11">rRNA (cytosine-C(5)-)-methyltransferase RsmB</fullName>
    </alternativeName>
</protein>
<evidence type="ECO:0000256" key="11">
    <source>
        <dbReference type="ARBA" id="ARBA00031088"/>
    </source>
</evidence>
<evidence type="ECO:0000256" key="3">
    <source>
        <dbReference type="ARBA" id="ARBA00012140"/>
    </source>
</evidence>
<feature type="domain" description="SAM-dependent MTase RsmB/NOP-type" evidence="14">
    <location>
        <begin position="171"/>
        <end position="443"/>
    </location>
</feature>
<dbReference type="PATRIC" id="fig|1423766.4.peg.186"/>
<organism evidence="15 16">
    <name type="scientific">Lentilactobacillus kisonensis DSM 19906 = JCM 15041</name>
    <dbReference type="NCBI Taxonomy" id="1423766"/>
    <lineage>
        <taxon>Bacteria</taxon>
        <taxon>Bacillati</taxon>
        <taxon>Bacillota</taxon>
        <taxon>Bacilli</taxon>
        <taxon>Lactobacillales</taxon>
        <taxon>Lactobacillaceae</taxon>
        <taxon>Lentilactobacillus</taxon>
    </lineage>
</organism>